<organism evidence="2 3">
    <name type="scientific">Escallonia herrerae</name>
    <dbReference type="NCBI Taxonomy" id="1293975"/>
    <lineage>
        <taxon>Eukaryota</taxon>
        <taxon>Viridiplantae</taxon>
        <taxon>Streptophyta</taxon>
        <taxon>Embryophyta</taxon>
        <taxon>Tracheophyta</taxon>
        <taxon>Spermatophyta</taxon>
        <taxon>Magnoliopsida</taxon>
        <taxon>eudicotyledons</taxon>
        <taxon>Gunneridae</taxon>
        <taxon>Pentapetalae</taxon>
        <taxon>asterids</taxon>
        <taxon>campanulids</taxon>
        <taxon>Escalloniales</taxon>
        <taxon>Escalloniaceae</taxon>
        <taxon>Escallonia</taxon>
    </lineage>
</organism>
<dbReference type="Gene3D" id="1.10.1200.10">
    <property type="entry name" value="ACP-like"/>
    <property type="match status" value="1"/>
</dbReference>
<sequence>MSRRYGHKGVARLPEQYQQHPKRKKIGKDRRGNSNAIALWVEIVMGVEQEFGIGVEEESAQTIATV</sequence>
<evidence type="ECO:0000256" key="1">
    <source>
        <dbReference type="SAM" id="MobiDB-lite"/>
    </source>
</evidence>
<feature type="region of interest" description="Disordered" evidence="1">
    <location>
        <begin position="1"/>
        <end position="31"/>
    </location>
</feature>
<dbReference type="AlphaFoldDB" id="A0AA88WFV7"/>
<evidence type="ECO:0000313" key="2">
    <source>
        <dbReference type="EMBL" id="KAK3026268.1"/>
    </source>
</evidence>
<dbReference type="Proteomes" id="UP001188597">
    <property type="component" value="Unassembled WGS sequence"/>
</dbReference>
<keyword evidence="3" id="KW-1185">Reference proteome</keyword>
<proteinExistence type="predicted"/>
<dbReference type="InterPro" id="IPR036736">
    <property type="entry name" value="ACP-like_sf"/>
</dbReference>
<feature type="compositionally biased region" description="Basic residues" evidence="1">
    <location>
        <begin position="1"/>
        <end position="10"/>
    </location>
</feature>
<reference evidence="2" key="1">
    <citation type="submission" date="2022-12" db="EMBL/GenBank/DDBJ databases">
        <title>Draft genome assemblies for two species of Escallonia (Escalloniales).</title>
        <authorList>
            <person name="Chanderbali A."/>
            <person name="Dervinis C."/>
            <person name="Anghel I."/>
            <person name="Soltis D."/>
            <person name="Soltis P."/>
            <person name="Zapata F."/>
        </authorList>
    </citation>
    <scope>NUCLEOTIDE SEQUENCE</scope>
    <source>
        <strain evidence="2">UCBG64.0493</strain>
        <tissue evidence="2">Leaf</tissue>
    </source>
</reference>
<protein>
    <submittedName>
        <fullName evidence="2">Uncharacterized protein</fullName>
    </submittedName>
</protein>
<comment type="caution">
    <text evidence="2">The sequence shown here is derived from an EMBL/GenBank/DDBJ whole genome shotgun (WGS) entry which is preliminary data.</text>
</comment>
<name>A0AA88WFV7_9ASTE</name>
<dbReference type="EMBL" id="JAVXUP010000508">
    <property type="protein sequence ID" value="KAK3026268.1"/>
    <property type="molecule type" value="Genomic_DNA"/>
</dbReference>
<gene>
    <name evidence="2" type="ORF">RJ639_040480</name>
</gene>
<accession>A0AA88WFV7</accession>
<evidence type="ECO:0000313" key="3">
    <source>
        <dbReference type="Proteomes" id="UP001188597"/>
    </source>
</evidence>